<evidence type="ECO:0000313" key="1">
    <source>
        <dbReference type="EMBL" id="ADY27388.1"/>
    </source>
</evidence>
<evidence type="ECO:0000313" key="2">
    <source>
        <dbReference type="Proteomes" id="UP000007718"/>
    </source>
</evidence>
<dbReference type="EMBL" id="CP002537">
    <property type="protein sequence ID" value="ADY27388.1"/>
    <property type="molecule type" value="Genomic_DNA"/>
</dbReference>
<accession>F0RPT2</accession>
<gene>
    <name evidence="1" type="ordered locus">Deipr_2262</name>
</gene>
<keyword evidence="1" id="KW-0614">Plasmid</keyword>
<proteinExistence type="predicted"/>
<reference evidence="1 2" key="1">
    <citation type="submission" date="2011-02" db="EMBL/GenBank/DDBJ databases">
        <title>The complete sequence of plasmid1 of Deinococcus proteolyticus DSM 20540.</title>
        <authorList>
            <consortium name="US DOE Joint Genome Institute (JGI-PGF)"/>
            <person name="Lucas S."/>
            <person name="Copeland A."/>
            <person name="Lapidus A."/>
            <person name="Bruce D."/>
            <person name="Goodwin L."/>
            <person name="Pitluck S."/>
            <person name="Kyrpides N."/>
            <person name="Mavromatis K."/>
            <person name="Pagani I."/>
            <person name="Ivanova N."/>
            <person name="Ovchinnikova G."/>
            <person name="Zeytun A."/>
            <person name="Detter J.C."/>
            <person name="Han C."/>
            <person name="Land M."/>
            <person name="Hauser L."/>
            <person name="Markowitz V."/>
            <person name="Cheng J.-F."/>
            <person name="Hugenholtz P."/>
            <person name="Woyke T."/>
            <person name="Wu D."/>
            <person name="Pukall R."/>
            <person name="Steenblock K."/>
            <person name="Brambilla E."/>
            <person name="Klenk H.-P."/>
            <person name="Eisen J.A."/>
        </authorList>
    </citation>
    <scope>NUCLEOTIDE SEQUENCE [LARGE SCALE GENOMIC DNA]</scope>
    <source>
        <strain evidence="2">ATCC 35074 / DSM 20540 / JCM 6276 / NBRC 101906 / NCIMB 13154 / VKM Ac-1939 / CCM 2703 / MRP</strain>
        <plasmid evidence="2">Plasmid pDEIPR01</plasmid>
    </source>
</reference>
<protein>
    <submittedName>
        <fullName evidence="1">Uncharacterized protein</fullName>
    </submittedName>
</protein>
<dbReference type="RefSeq" id="WP_013623120.1">
    <property type="nucleotide sequence ID" value="NC_015169.1"/>
</dbReference>
<name>F0RPT2_DEIPM</name>
<sequence length="440" mass="48938">MGEAKRRKQLGLMPQAHAFEVIAQPQDTGWQLEWLRAPQGELARTLEEGLQESLPTPAAWPADYRTRWVAAGRPTDYLNSADDVEAIRVPERLRLSGELLTGFDPRSLKDRGDEAASRFFLLGSEGQTALHLREQQVAFGNGAWEPLPAAEMGERAMRFLMQHPIARERGELQASYQVTHHREGLVTVDPEPPAELLGALEELAQTLHGRDEAGWAAGHRQMIERTEWADEQGRDLPQGVPAARRLNFELRERAPLNTPLTTPVGEWGDLVILVGQGSTEFSPDGSTWYSYVDPSAEPTESELSEFFNQILDLGTTEVTVMADGRVSWDESEVAAEHADLLRQDLLRQTGAGDPARWAEFARAALVDAYEDTAPFLADIPAADFPVPQGLRLDVPLDAIEDAEHPNELLFESQVSFDGETWTDIYLDELPAELLALRPQN</sequence>
<geneLocation type="plasmid" evidence="1 2">
    <name>pDEIPR01</name>
</geneLocation>
<dbReference type="Proteomes" id="UP000007718">
    <property type="component" value="Plasmid pDEIPR01"/>
</dbReference>
<keyword evidence="2" id="KW-1185">Reference proteome</keyword>
<dbReference type="HOGENOM" id="CLU_656763_0_0_0"/>
<dbReference type="OrthoDB" id="60113at2"/>
<dbReference type="AlphaFoldDB" id="F0RPT2"/>
<organism evidence="1 2">
    <name type="scientific">Deinococcus proteolyticus (strain ATCC 35074 / DSM 20540 / JCM 6276 / NBRC 101906 / NCIMB 13154 / VKM Ac-1939 / CCM 2703 / MRP)</name>
    <dbReference type="NCBI Taxonomy" id="693977"/>
    <lineage>
        <taxon>Bacteria</taxon>
        <taxon>Thermotogati</taxon>
        <taxon>Deinococcota</taxon>
        <taxon>Deinococci</taxon>
        <taxon>Deinococcales</taxon>
        <taxon>Deinococcaceae</taxon>
        <taxon>Deinococcus</taxon>
    </lineage>
</organism>
<dbReference type="KEGG" id="dpt:Deipr_2262"/>